<keyword evidence="1" id="KW-0732">Signal</keyword>
<dbReference type="InterPro" id="IPR007332">
    <property type="entry name" value="DUF411"/>
</dbReference>
<reference evidence="2 3" key="1">
    <citation type="submission" date="2014-03" db="EMBL/GenBank/DDBJ databases">
        <title>Bradyrhizobium valentinum sp. nov., isolated from effective nodules of Lupinus mariae-josephae, a lupine endemic of basic-lime soils in Eastern Spain.</title>
        <authorList>
            <person name="Duran D."/>
            <person name="Rey L."/>
            <person name="Navarro A."/>
            <person name="Busquets A."/>
            <person name="Imperial J."/>
            <person name="Ruiz-Argueso T."/>
        </authorList>
    </citation>
    <scope>NUCLEOTIDE SEQUENCE [LARGE SCALE GENOMIC DNA]</scope>
    <source>
        <strain evidence="2 3">Ro19</strain>
    </source>
</reference>
<evidence type="ECO:0000313" key="3">
    <source>
        <dbReference type="Proteomes" id="UP000052023"/>
    </source>
</evidence>
<sequence length="161" mass="16667">MSETLHCIARRSFLGVIAAVLAGRTIASAAAANPVVIVHKDPNCSCCSGWADHLRAAGFPVEVHDAADLAPSKQQHGIPPELAACHTAVVSGYAIEGHVPALAIQHLLAERPNAKGLAVPGMPVGSPGMEGGPPHPYTVVLFGPAGQTPYMRFIGTQRIDT</sequence>
<keyword evidence="3" id="KW-1185">Reference proteome</keyword>
<dbReference type="PROSITE" id="PS51318">
    <property type="entry name" value="TAT"/>
    <property type="match status" value="1"/>
</dbReference>
<dbReference type="InterPro" id="IPR006311">
    <property type="entry name" value="TAT_signal"/>
</dbReference>
<name>A0A0R3NEW2_9BRAD</name>
<proteinExistence type="predicted"/>
<feature type="signal peptide" evidence="1">
    <location>
        <begin position="1"/>
        <end position="29"/>
    </location>
</feature>
<dbReference type="OrthoDB" id="14727at2"/>
<organism evidence="2 3">
    <name type="scientific">Bradyrhizobium retamae</name>
    <dbReference type="NCBI Taxonomy" id="1300035"/>
    <lineage>
        <taxon>Bacteria</taxon>
        <taxon>Pseudomonadati</taxon>
        <taxon>Pseudomonadota</taxon>
        <taxon>Alphaproteobacteria</taxon>
        <taxon>Hyphomicrobiales</taxon>
        <taxon>Nitrobacteraceae</taxon>
        <taxon>Bradyrhizobium</taxon>
    </lineage>
</organism>
<comment type="caution">
    <text evidence="2">The sequence shown here is derived from an EMBL/GenBank/DDBJ whole genome shotgun (WGS) entry which is preliminary data.</text>
</comment>
<dbReference type="AlphaFoldDB" id="A0A0R3NEW2"/>
<evidence type="ECO:0000256" key="1">
    <source>
        <dbReference type="SAM" id="SignalP"/>
    </source>
</evidence>
<dbReference type="Pfam" id="PF04214">
    <property type="entry name" value="DUF411"/>
    <property type="match status" value="1"/>
</dbReference>
<feature type="chain" id="PRO_5006445259" evidence="1">
    <location>
        <begin position="30"/>
        <end position="161"/>
    </location>
</feature>
<dbReference type="RefSeq" id="WP_057842928.1">
    <property type="nucleotide sequence ID" value="NZ_LLYA01000090.1"/>
</dbReference>
<dbReference type="Proteomes" id="UP000052023">
    <property type="component" value="Unassembled WGS sequence"/>
</dbReference>
<protein>
    <submittedName>
        <fullName evidence="2">Metal-binding protein</fullName>
    </submittedName>
</protein>
<dbReference type="EMBL" id="LLYA01000090">
    <property type="protein sequence ID" value="KRR28432.1"/>
    <property type="molecule type" value="Genomic_DNA"/>
</dbReference>
<evidence type="ECO:0000313" key="2">
    <source>
        <dbReference type="EMBL" id="KRR28432.1"/>
    </source>
</evidence>
<accession>A0A0R3NEW2</accession>
<gene>
    <name evidence="2" type="ORF">CQ13_20780</name>
</gene>